<sequence length="127" mass="12688">MTQILPASMAPHAPAKPSATRASAPPSCRMRGTLALLILALLAGVAAQMPMRGDVLGLLAGVAGSLGVAGVITAPERRPLLAICWSALAFALPVTLTLADMGLAAGSVMTGGALLLWALIAQPARQG</sequence>
<reference evidence="3 4" key="1">
    <citation type="submission" date="2018-04" db="EMBL/GenBank/DDBJ databases">
        <title>Pararhodobacter oceanense sp. nov., isolated from marine intertidal sediment.</title>
        <authorList>
            <person name="Wang X.-L."/>
            <person name="Du Z.-J."/>
        </authorList>
    </citation>
    <scope>NUCLEOTIDE SEQUENCE [LARGE SCALE GENOMIC DNA]</scope>
    <source>
        <strain evidence="3 4">AM505</strain>
    </source>
</reference>
<dbReference type="EMBL" id="QDKM01000004">
    <property type="protein sequence ID" value="PVH28741.1"/>
    <property type="molecule type" value="Genomic_DNA"/>
</dbReference>
<evidence type="ECO:0000313" key="3">
    <source>
        <dbReference type="EMBL" id="PVH28741.1"/>
    </source>
</evidence>
<dbReference type="Proteomes" id="UP000245911">
    <property type="component" value="Unassembled WGS sequence"/>
</dbReference>
<evidence type="ECO:0000313" key="4">
    <source>
        <dbReference type="Proteomes" id="UP000245911"/>
    </source>
</evidence>
<evidence type="ECO:0000256" key="2">
    <source>
        <dbReference type="SAM" id="Phobius"/>
    </source>
</evidence>
<keyword evidence="2" id="KW-1133">Transmembrane helix</keyword>
<name>A0A2T8HTI4_9RHOB</name>
<feature type="transmembrane region" description="Helical" evidence="2">
    <location>
        <begin position="104"/>
        <end position="121"/>
    </location>
</feature>
<keyword evidence="2" id="KW-0472">Membrane</keyword>
<feature type="transmembrane region" description="Helical" evidence="2">
    <location>
        <begin position="56"/>
        <end position="73"/>
    </location>
</feature>
<dbReference type="RefSeq" id="WP_116558579.1">
    <property type="nucleotide sequence ID" value="NZ_QDKM01000004.1"/>
</dbReference>
<dbReference type="AlphaFoldDB" id="A0A2T8HTI4"/>
<proteinExistence type="predicted"/>
<keyword evidence="4" id="KW-1185">Reference proteome</keyword>
<keyword evidence="2" id="KW-0812">Transmembrane</keyword>
<feature type="transmembrane region" description="Helical" evidence="2">
    <location>
        <begin position="80"/>
        <end position="98"/>
    </location>
</feature>
<organism evidence="3 4">
    <name type="scientific">Pararhodobacter oceanensis</name>
    <dbReference type="NCBI Taxonomy" id="2172121"/>
    <lineage>
        <taxon>Bacteria</taxon>
        <taxon>Pseudomonadati</taxon>
        <taxon>Pseudomonadota</taxon>
        <taxon>Alphaproteobacteria</taxon>
        <taxon>Rhodobacterales</taxon>
        <taxon>Paracoccaceae</taxon>
        <taxon>Pararhodobacter</taxon>
    </lineage>
</organism>
<comment type="caution">
    <text evidence="3">The sequence shown here is derived from an EMBL/GenBank/DDBJ whole genome shotgun (WGS) entry which is preliminary data.</text>
</comment>
<evidence type="ECO:0000256" key="1">
    <source>
        <dbReference type="SAM" id="MobiDB-lite"/>
    </source>
</evidence>
<protein>
    <submittedName>
        <fullName evidence="3">Uncharacterized protein</fullName>
    </submittedName>
</protein>
<feature type="region of interest" description="Disordered" evidence="1">
    <location>
        <begin position="1"/>
        <end position="26"/>
    </location>
</feature>
<accession>A0A2T8HTI4</accession>
<gene>
    <name evidence="3" type="ORF">DDE20_11205</name>
</gene>